<comment type="caution">
    <text evidence="1">The sequence shown here is derived from an EMBL/GenBank/DDBJ whole genome shotgun (WGS) entry which is preliminary data.</text>
</comment>
<organism evidence="1 2">
    <name type="scientific">Rehmannia glutinosa</name>
    <name type="common">Chinese foxglove</name>
    <dbReference type="NCBI Taxonomy" id="99300"/>
    <lineage>
        <taxon>Eukaryota</taxon>
        <taxon>Viridiplantae</taxon>
        <taxon>Streptophyta</taxon>
        <taxon>Embryophyta</taxon>
        <taxon>Tracheophyta</taxon>
        <taxon>Spermatophyta</taxon>
        <taxon>Magnoliopsida</taxon>
        <taxon>eudicotyledons</taxon>
        <taxon>Gunneridae</taxon>
        <taxon>Pentapetalae</taxon>
        <taxon>asterids</taxon>
        <taxon>lamiids</taxon>
        <taxon>Lamiales</taxon>
        <taxon>Orobanchaceae</taxon>
        <taxon>Rehmannieae</taxon>
        <taxon>Rehmannia</taxon>
    </lineage>
</organism>
<sequence>MNFIYLLTGWEGHAADCRVLSDAIHRLNGLKIPQGNFYLCDNGYTNGQGFLTPYKRVRYHLANGVKELQFQKSKELELHVDPMEELLSDDEEDDHEGNENMDFIDIVELSQIWTNWRDNLAQSMFNEFGGVG</sequence>
<proteinExistence type="predicted"/>
<dbReference type="Proteomes" id="UP001318860">
    <property type="component" value="Unassembled WGS sequence"/>
</dbReference>
<evidence type="ECO:0008006" key="3">
    <source>
        <dbReference type="Google" id="ProtNLM"/>
    </source>
</evidence>
<evidence type="ECO:0000313" key="2">
    <source>
        <dbReference type="Proteomes" id="UP001318860"/>
    </source>
</evidence>
<keyword evidence="2" id="KW-1185">Reference proteome</keyword>
<evidence type="ECO:0000313" key="1">
    <source>
        <dbReference type="EMBL" id="KAK6124529.1"/>
    </source>
</evidence>
<dbReference type="EMBL" id="JABTTQ020002392">
    <property type="protein sequence ID" value="KAK6124529.1"/>
    <property type="molecule type" value="Genomic_DNA"/>
</dbReference>
<name>A0ABR0UQF8_REHGL</name>
<protein>
    <recommendedName>
        <fullName evidence="3">DDE Tnp4 domain-containing protein</fullName>
    </recommendedName>
</protein>
<gene>
    <name evidence="1" type="ORF">DH2020_041738</name>
</gene>
<reference evidence="1 2" key="1">
    <citation type="journal article" date="2021" name="Comput. Struct. Biotechnol. J.">
        <title>De novo genome assembly of the potent medicinal plant Rehmannia glutinosa using nanopore technology.</title>
        <authorList>
            <person name="Ma L."/>
            <person name="Dong C."/>
            <person name="Song C."/>
            <person name="Wang X."/>
            <person name="Zheng X."/>
            <person name="Niu Y."/>
            <person name="Chen S."/>
            <person name="Feng W."/>
        </authorList>
    </citation>
    <scope>NUCLEOTIDE SEQUENCE [LARGE SCALE GENOMIC DNA]</scope>
    <source>
        <strain evidence="1">DH-2019</strain>
    </source>
</reference>
<accession>A0ABR0UQF8</accession>